<dbReference type="Pfam" id="PF07690">
    <property type="entry name" value="MFS_1"/>
    <property type="match status" value="1"/>
</dbReference>
<feature type="transmembrane region" description="Helical" evidence="7">
    <location>
        <begin position="203"/>
        <end position="222"/>
    </location>
</feature>
<dbReference type="AlphaFoldDB" id="A0A0E4H5B4"/>
<dbReference type="GO" id="GO:0022857">
    <property type="term" value="F:transmembrane transporter activity"/>
    <property type="evidence" value="ECO:0007669"/>
    <property type="project" value="InterPro"/>
</dbReference>
<dbReference type="EMBL" id="CTEN01000005">
    <property type="protein sequence ID" value="CQR25943.1"/>
    <property type="molecule type" value="Genomic_DNA"/>
</dbReference>
<evidence type="ECO:0000313" key="10">
    <source>
        <dbReference type="Proteomes" id="UP000198604"/>
    </source>
</evidence>
<evidence type="ECO:0000256" key="7">
    <source>
        <dbReference type="SAM" id="Phobius"/>
    </source>
</evidence>
<evidence type="ECO:0000256" key="2">
    <source>
        <dbReference type="ARBA" id="ARBA00022448"/>
    </source>
</evidence>
<name>A0A0E4H5B4_9STRE</name>
<dbReference type="SUPFAM" id="SSF103473">
    <property type="entry name" value="MFS general substrate transporter"/>
    <property type="match status" value="1"/>
</dbReference>
<dbReference type="RefSeq" id="WP_093651457.1">
    <property type="nucleotide sequence ID" value="NZ_CTEN01000005.1"/>
</dbReference>
<dbReference type="Gene3D" id="1.20.1250.20">
    <property type="entry name" value="MFS general substrate transporter like domains"/>
    <property type="match status" value="2"/>
</dbReference>
<evidence type="ECO:0000256" key="5">
    <source>
        <dbReference type="ARBA" id="ARBA00022989"/>
    </source>
</evidence>
<organism evidence="9 10">
    <name type="scientific">Streptococcus varani</name>
    <dbReference type="NCBI Taxonomy" id="1608583"/>
    <lineage>
        <taxon>Bacteria</taxon>
        <taxon>Bacillati</taxon>
        <taxon>Bacillota</taxon>
        <taxon>Bacilli</taxon>
        <taxon>Lactobacillales</taxon>
        <taxon>Streptococcaceae</taxon>
        <taxon>Streptococcus</taxon>
    </lineage>
</organism>
<dbReference type="PROSITE" id="PS50850">
    <property type="entry name" value="MFS"/>
    <property type="match status" value="1"/>
</dbReference>
<feature type="transmembrane region" description="Helical" evidence="7">
    <location>
        <begin position="51"/>
        <end position="70"/>
    </location>
</feature>
<dbReference type="OrthoDB" id="1650550at2"/>
<sequence>MKQIKGLKIALLSTSLFIMSHLAIAPAIPDLYTFYHAKDPSITLVSVETLVTIPAMMILLAVIFSNLLIAKIGKKKTVELGLSLIFLSGLLSFFATNFQLVFIGRLLLGFGIGIYNPLSISMISDYFDKESRSAMIGMRTATLNIGKTLTTFLVGYALLLGTRYIFLIYILVLPVLFLFHYFVIDIPVQEKRLTKVVVFDQEAVLWMLITLLIGIAYIGATIKIPTLLVNHYAYNQFDASRLLVVLAFSGILLGLVFGTISKVMKSYTLPLMLLLMALGNLLFVFGNHLPLFYLGAILIGASFVGGMSAIFDGMAIHYPKEQLTFVTSMAITAGNIGVIVSPLILTKLVARLSWEMFVTPFYITAGAMFLSLVFFLFLRKKEIS</sequence>
<comment type="subcellular location">
    <subcellularLocation>
        <location evidence="1">Cell membrane</location>
        <topology evidence="1">Multi-pass membrane protein</topology>
    </subcellularLocation>
</comment>
<feature type="transmembrane region" description="Helical" evidence="7">
    <location>
        <begin position="357"/>
        <end position="378"/>
    </location>
</feature>
<evidence type="ECO:0000256" key="6">
    <source>
        <dbReference type="ARBA" id="ARBA00023136"/>
    </source>
</evidence>
<feature type="transmembrane region" description="Helical" evidence="7">
    <location>
        <begin position="291"/>
        <end position="311"/>
    </location>
</feature>
<feature type="transmembrane region" description="Helical" evidence="7">
    <location>
        <begin position="267"/>
        <end position="285"/>
    </location>
</feature>
<dbReference type="InterPro" id="IPR036259">
    <property type="entry name" value="MFS_trans_sf"/>
</dbReference>
<feature type="transmembrane region" description="Helical" evidence="7">
    <location>
        <begin position="323"/>
        <end position="345"/>
    </location>
</feature>
<proteinExistence type="predicted"/>
<evidence type="ECO:0000259" key="8">
    <source>
        <dbReference type="PROSITE" id="PS50850"/>
    </source>
</evidence>
<dbReference type="InterPro" id="IPR020846">
    <property type="entry name" value="MFS_dom"/>
</dbReference>
<evidence type="ECO:0000313" key="9">
    <source>
        <dbReference type="EMBL" id="CQR25943.1"/>
    </source>
</evidence>
<feature type="domain" description="Major facilitator superfamily (MFS) profile" evidence="8">
    <location>
        <begin position="6"/>
        <end position="383"/>
    </location>
</feature>
<protein>
    <submittedName>
        <fullName evidence="9">Major facilitator superfamily protein</fullName>
    </submittedName>
</protein>
<dbReference type="Proteomes" id="UP000198604">
    <property type="component" value="Unassembled WGS sequence"/>
</dbReference>
<accession>A0A0E4H5B4</accession>
<feature type="transmembrane region" description="Helical" evidence="7">
    <location>
        <begin position="77"/>
        <end position="96"/>
    </location>
</feature>
<keyword evidence="2" id="KW-0813">Transport</keyword>
<feature type="transmembrane region" description="Helical" evidence="7">
    <location>
        <begin position="102"/>
        <end position="124"/>
    </location>
</feature>
<evidence type="ECO:0000256" key="1">
    <source>
        <dbReference type="ARBA" id="ARBA00004651"/>
    </source>
</evidence>
<dbReference type="GO" id="GO:0005886">
    <property type="term" value="C:plasma membrane"/>
    <property type="evidence" value="ECO:0007669"/>
    <property type="project" value="UniProtKB-SubCell"/>
</dbReference>
<gene>
    <name evidence="9" type="ORF">BN1356_02288</name>
</gene>
<keyword evidence="10" id="KW-1185">Reference proteome</keyword>
<evidence type="ECO:0000256" key="4">
    <source>
        <dbReference type="ARBA" id="ARBA00022692"/>
    </source>
</evidence>
<reference evidence="10" key="1">
    <citation type="submission" date="2015-03" db="EMBL/GenBank/DDBJ databases">
        <authorList>
            <person name="Urmite Genomes"/>
        </authorList>
    </citation>
    <scope>NUCLEOTIDE SEQUENCE [LARGE SCALE GENOMIC DNA]</scope>
    <source>
        <strain evidence="10">FF10</strain>
    </source>
</reference>
<dbReference type="PANTHER" id="PTHR43124:SF3">
    <property type="entry name" value="CHLORAMPHENICOL EFFLUX PUMP RV0191"/>
    <property type="match status" value="1"/>
</dbReference>
<keyword evidence="5 7" id="KW-1133">Transmembrane helix</keyword>
<evidence type="ECO:0000256" key="3">
    <source>
        <dbReference type="ARBA" id="ARBA00022475"/>
    </source>
</evidence>
<dbReference type="InterPro" id="IPR011701">
    <property type="entry name" value="MFS"/>
</dbReference>
<keyword evidence="4 7" id="KW-0812">Transmembrane</keyword>
<feature type="transmembrane region" description="Helical" evidence="7">
    <location>
        <begin position="136"/>
        <end position="158"/>
    </location>
</feature>
<feature type="transmembrane region" description="Helical" evidence="7">
    <location>
        <begin position="242"/>
        <end position="260"/>
    </location>
</feature>
<keyword evidence="6 7" id="KW-0472">Membrane</keyword>
<feature type="transmembrane region" description="Helical" evidence="7">
    <location>
        <begin position="164"/>
        <end position="183"/>
    </location>
</feature>
<keyword evidence="3" id="KW-1003">Cell membrane</keyword>
<dbReference type="InterPro" id="IPR050189">
    <property type="entry name" value="MFS_Efflux_Transporters"/>
</dbReference>
<dbReference type="STRING" id="1608583.BN1356_02288"/>
<dbReference type="PANTHER" id="PTHR43124">
    <property type="entry name" value="PURINE EFFLUX PUMP PBUE"/>
    <property type="match status" value="1"/>
</dbReference>